<dbReference type="EMBL" id="LMWI01000002">
    <property type="protein sequence ID" value="KUJ44544.1"/>
    <property type="molecule type" value="Genomic_DNA"/>
</dbReference>
<dbReference type="AlphaFoldDB" id="A0A9X0LBZ7"/>
<reference evidence="1 2" key="1">
    <citation type="submission" date="2015-10" db="EMBL/GenBank/DDBJ databases">
        <authorList>
            <person name="Ju K.-S."/>
            <person name="Doroghazi J.R."/>
            <person name="Metcalf W.W."/>
        </authorList>
    </citation>
    <scope>NUCLEOTIDE SEQUENCE [LARGE SCALE GENOMIC DNA]</scope>
    <source>
        <strain evidence="1 2">NRRL B-24793</strain>
    </source>
</reference>
<evidence type="ECO:0000313" key="2">
    <source>
        <dbReference type="Proteomes" id="UP000053246"/>
    </source>
</evidence>
<organism evidence="1 2">
    <name type="scientific">Micromonospora maris</name>
    <dbReference type="NCBI Taxonomy" id="1003110"/>
    <lineage>
        <taxon>Bacteria</taxon>
        <taxon>Bacillati</taxon>
        <taxon>Actinomycetota</taxon>
        <taxon>Actinomycetes</taxon>
        <taxon>Micromonosporales</taxon>
        <taxon>Micromonosporaceae</taxon>
        <taxon>Micromonospora</taxon>
    </lineage>
</organism>
<protein>
    <submittedName>
        <fullName evidence="1">Uncharacterized protein</fullName>
    </submittedName>
</protein>
<evidence type="ECO:0000313" key="1">
    <source>
        <dbReference type="EMBL" id="KUJ44544.1"/>
    </source>
</evidence>
<comment type="caution">
    <text evidence="1">The sequence shown here is derived from an EMBL/GenBank/DDBJ whole genome shotgun (WGS) entry which is preliminary data.</text>
</comment>
<proteinExistence type="predicted"/>
<accession>A0A9X0LBZ7</accession>
<sequence length="65" mass="6833">MRDFGADSISVIRARAAALAASWLDGEAGAPQDLLRVENLATGPTEPVPCFCLGTFCWVGTPLPE</sequence>
<gene>
    <name evidence="1" type="ORF">ADL17_15295</name>
</gene>
<dbReference type="RefSeq" id="WP_013733773.1">
    <property type="nucleotide sequence ID" value="NZ_LMWI01000002.1"/>
</dbReference>
<name>A0A9X0LBZ7_9ACTN</name>
<dbReference type="Proteomes" id="UP000053246">
    <property type="component" value="Unassembled WGS sequence"/>
</dbReference>
<keyword evidence="2" id="KW-1185">Reference proteome</keyword>